<keyword evidence="1" id="KW-0472">Membrane</keyword>
<proteinExistence type="predicted"/>
<accession>A0AAD7Z7X9</accession>
<feature type="non-terminal residue" evidence="2">
    <location>
        <position position="57"/>
    </location>
</feature>
<feature type="transmembrane region" description="Helical" evidence="1">
    <location>
        <begin position="20"/>
        <end position="40"/>
    </location>
</feature>
<comment type="caution">
    <text evidence="2">The sequence shown here is derived from an EMBL/GenBank/DDBJ whole genome shotgun (WGS) entry which is preliminary data.</text>
</comment>
<keyword evidence="1" id="KW-1133">Transmembrane helix</keyword>
<evidence type="ECO:0000256" key="1">
    <source>
        <dbReference type="SAM" id="Phobius"/>
    </source>
</evidence>
<reference evidence="2" key="1">
    <citation type="journal article" date="2023" name="IScience">
        <title>Live-bearing cockroach genome reveals convergent evolutionary mechanisms linked to viviparity in insects and beyond.</title>
        <authorList>
            <person name="Fouks B."/>
            <person name="Harrison M.C."/>
            <person name="Mikhailova A.A."/>
            <person name="Marchal E."/>
            <person name="English S."/>
            <person name="Carruthers M."/>
            <person name="Jennings E.C."/>
            <person name="Chiamaka E.L."/>
            <person name="Frigard R.A."/>
            <person name="Pippel M."/>
            <person name="Attardo G.M."/>
            <person name="Benoit J.B."/>
            <person name="Bornberg-Bauer E."/>
            <person name="Tobe S.S."/>
        </authorList>
    </citation>
    <scope>NUCLEOTIDE SEQUENCE</scope>
    <source>
        <strain evidence="2">Stay&amp;Tobe</strain>
    </source>
</reference>
<dbReference type="AlphaFoldDB" id="A0AAD7Z7X9"/>
<sequence>MNSPNPGNTVNFETLYDFTILAQYLILFFFFLNTIALSTFSTSSIHHNLGLPLFLLL</sequence>
<dbReference type="Proteomes" id="UP001233999">
    <property type="component" value="Unassembled WGS sequence"/>
</dbReference>
<keyword evidence="3" id="KW-1185">Reference proteome</keyword>
<reference evidence="2" key="2">
    <citation type="submission" date="2023-05" db="EMBL/GenBank/DDBJ databases">
        <authorList>
            <person name="Fouks B."/>
        </authorList>
    </citation>
    <scope>NUCLEOTIDE SEQUENCE</scope>
    <source>
        <strain evidence="2">Stay&amp;Tobe</strain>
        <tissue evidence="2">Testes</tissue>
    </source>
</reference>
<name>A0AAD7Z7X9_DIPPU</name>
<evidence type="ECO:0000313" key="3">
    <source>
        <dbReference type="Proteomes" id="UP001233999"/>
    </source>
</evidence>
<organism evidence="2 3">
    <name type="scientific">Diploptera punctata</name>
    <name type="common">Pacific beetle cockroach</name>
    <dbReference type="NCBI Taxonomy" id="6984"/>
    <lineage>
        <taxon>Eukaryota</taxon>
        <taxon>Metazoa</taxon>
        <taxon>Ecdysozoa</taxon>
        <taxon>Arthropoda</taxon>
        <taxon>Hexapoda</taxon>
        <taxon>Insecta</taxon>
        <taxon>Pterygota</taxon>
        <taxon>Neoptera</taxon>
        <taxon>Polyneoptera</taxon>
        <taxon>Dictyoptera</taxon>
        <taxon>Blattodea</taxon>
        <taxon>Blaberoidea</taxon>
        <taxon>Blaberidae</taxon>
        <taxon>Diplopterinae</taxon>
        <taxon>Diploptera</taxon>
    </lineage>
</organism>
<evidence type="ECO:0000313" key="2">
    <source>
        <dbReference type="EMBL" id="KAJ9575604.1"/>
    </source>
</evidence>
<feature type="non-terminal residue" evidence="2">
    <location>
        <position position="1"/>
    </location>
</feature>
<protein>
    <submittedName>
        <fullName evidence="2">Uncharacterized protein</fullName>
    </submittedName>
</protein>
<gene>
    <name evidence="2" type="ORF">L9F63_007538</name>
</gene>
<dbReference type="EMBL" id="JASPKZ010009828">
    <property type="protein sequence ID" value="KAJ9575604.1"/>
    <property type="molecule type" value="Genomic_DNA"/>
</dbReference>
<keyword evidence="1" id="KW-0812">Transmembrane</keyword>